<evidence type="ECO:0000259" key="17">
    <source>
        <dbReference type="SMART" id="SM00475"/>
    </source>
</evidence>
<organism evidence="19 20">
    <name type="scientific">Candidatus Limisoma faecipullorum</name>
    <dbReference type="NCBI Taxonomy" id="2840854"/>
    <lineage>
        <taxon>Bacteria</taxon>
        <taxon>Pseudomonadati</taxon>
        <taxon>Bacteroidota</taxon>
        <taxon>Bacteroidia</taxon>
        <taxon>Bacteroidales</taxon>
        <taxon>Candidatus Limisoma</taxon>
    </lineage>
</organism>
<keyword evidence="11 16" id="KW-0239">DNA-directed DNA polymerase</keyword>
<dbReference type="CDD" id="cd06140">
    <property type="entry name" value="DNA_polA_I_Bacillus_like_exo"/>
    <property type="match status" value="1"/>
</dbReference>
<dbReference type="InterPro" id="IPR001098">
    <property type="entry name" value="DNA-dir_DNA_pol_A_palm_dom"/>
</dbReference>
<dbReference type="SMART" id="SM00475">
    <property type="entry name" value="53EXOc"/>
    <property type="match status" value="1"/>
</dbReference>
<dbReference type="NCBIfam" id="NF004397">
    <property type="entry name" value="PRK05755.1"/>
    <property type="match status" value="1"/>
</dbReference>
<sequence length="920" mass="102546">MEGKKLFLLDAYALIFRAYHAMKYSARFTSKGLNTSAIFGFVNTLEEILKKESPTHIAVCFDPAGKTFRHEMFPDYKAGREATPEDIKIAIPYIKKIIEAYRIPIMEVDGFEADDVIGTLAVKSRGYGFSTYIMSPDKDLGQLVGDGIKIYRPGYKGQDAEVRGAEEICNLYGIEHPRQLIDMLALMGDKVDNIAGCPGVGEKTASKLVMEFGSVENLIANTGKLKGSLKDRVEANIDNILFSKKLATIRTDAPVEFDEKKMERKEIDAAAIRPIFEELEFRSLLKRVLKEEQVQKVAKTPKTVAMPSLFDDLMEQEPDGSYMKQAPAGSFHIADATEFKKRIDNALAEGRCGVFVAATGKEAMRSKLKGVAIATDGSSVCYFPLPDNGAAREEAMSLVKALFESGTLKIGSDLKHSMIVLRRMGVNFQRPFYDNAIAHYLLQPEMGHSVERLSEIYLQEALPVAEAPQGAVKSKFDPVTLPASEYCNIACSRARANLLLYPVLEEQLEKNNMQHLLNDMEFPLTEVLADMEMTGVTIDLPTLRSYSQMLTGKMNVIENECFELAGMEFNVSSPAQVGEVLFDRLKIDEKAKKTGRGQYSTTEDVLEKLTSRHPLVGKILEFRKLRKLLSTYVNALPELINPETGKIHTTFNQTVTATGRLSSANPNLQNIPIRNEEGREIRKAFIPSKGNVFFSADYSQIELRIVANASKDKAMVDAFLAGEDIHRATAAKIFHEDISAVTDDQRRKAKTANFGMIYGISAFGLSERLQISRAEAKSIIEGYFQTFPEVKGFMDKSIEHTRETGYVTTLFGRRRLIPDINSRNAVVRGYAERNAINAPIQGTAADIIKIAMVRIFNRFKAEGLRSKMIIQVHDELDFDVVPDELDVVKRIVKEEMEGAYKSIVPLIADCGTGENWLAAH</sequence>
<evidence type="ECO:0000313" key="19">
    <source>
        <dbReference type="EMBL" id="MBO8475903.1"/>
    </source>
</evidence>
<dbReference type="FunFam" id="1.10.150.20:FF:000002">
    <property type="entry name" value="DNA polymerase I"/>
    <property type="match status" value="1"/>
</dbReference>
<dbReference type="InterPro" id="IPR008918">
    <property type="entry name" value="HhH2"/>
</dbReference>
<dbReference type="Pfam" id="PF02739">
    <property type="entry name" value="5_3_exonuc_N"/>
    <property type="match status" value="1"/>
</dbReference>
<dbReference type="FunFam" id="1.10.150.20:FF:000003">
    <property type="entry name" value="DNA polymerase I"/>
    <property type="match status" value="1"/>
</dbReference>
<dbReference type="PROSITE" id="PS00447">
    <property type="entry name" value="DNA_POLYMERASE_A"/>
    <property type="match status" value="1"/>
</dbReference>
<dbReference type="SMART" id="SM00482">
    <property type="entry name" value="POLAc"/>
    <property type="match status" value="1"/>
</dbReference>
<evidence type="ECO:0000256" key="13">
    <source>
        <dbReference type="ARBA" id="ARBA00023204"/>
    </source>
</evidence>
<evidence type="ECO:0000256" key="14">
    <source>
        <dbReference type="ARBA" id="ARBA00049244"/>
    </source>
</evidence>
<evidence type="ECO:0000256" key="11">
    <source>
        <dbReference type="ARBA" id="ARBA00022932"/>
    </source>
</evidence>
<evidence type="ECO:0000256" key="4">
    <source>
        <dbReference type="ARBA" id="ARBA00022679"/>
    </source>
</evidence>
<dbReference type="GO" id="GO:0008408">
    <property type="term" value="F:3'-5' exonuclease activity"/>
    <property type="evidence" value="ECO:0007669"/>
    <property type="project" value="InterPro"/>
</dbReference>
<keyword evidence="12 16" id="KW-0238">DNA-binding</keyword>
<dbReference type="CDD" id="cd09898">
    <property type="entry name" value="H3TH_53EXO"/>
    <property type="match status" value="1"/>
</dbReference>
<comment type="catalytic activity">
    <reaction evidence="14 16">
        <text>DNA(n) + a 2'-deoxyribonucleoside 5'-triphosphate = DNA(n+1) + diphosphate</text>
        <dbReference type="Rhea" id="RHEA:22508"/>
        <dbReference type="Rhea" id="RHEA-COMP:17339"/>
        <dbReference type="Rhea" id="RHEA-COMP:17340"/>
        <dbReference type="ChEBI" id="CHEBI:33019"/>
        <dbReference type="ChEBI" id="CHEBI:61560"/>
        <dbReference type="ChEBI" id="CHEBI:173112"/>
        <dbReference type="EC" id="2.7.7.7"/>
    </reaction>
</comment>
<evidence type="ECO:0000256" key="8">
    <source>
        <dbReference type="ARBA" id="ARBA00022763"/>
    </source>
</evidence>
<dbReference type="AlphaFoldDB" id="A0A9D9IQS4"/>
<evidence type="ECO:0000256" key="3">
    <source>
        <dbReference type="ARBA" id="ARBA00020311"/>
    </source>
</evidence>
<accession>A0A9D9IQS4</accession>
<dbReference type="Gene3D" id="3.30.70.370">
    <property type="match status" value="1"/>
</dbReference>
<dbReference type="GO" id="GO:0006261">
    <property type="term" value="P:DNA-templated DNA replication"/>
    <property type="evidence" value="ECO:0007669"/>
    <property type="project" value="UniProtKB-UniRule"/>
</dbReference>
<dbReference type="PANTHER" id="PTHR10133">
    <property type="entry name" value="DNA POLYMERASE I"/>
    <property type="match status" value="1"/>
</dbReference>
<dbReference type="FunFam" id="1.20.1060.10:FF:000001">
    <property type="entry name" value="DNA polymerase I"/>
    <property type="match status" value="1"/>
</dbReference>
<dbReference type="InterPro" id="IPR020045">
    <property type="entry name" value="DNA_polI_H3TH"/>
</dbReference>
<evidence type="ECO:0000256" key="15">
    <source>
        <dbReference type="NCBIfam" id="TIGR00593"/>
    </source>
</evidence>
<dbReference type="Gene3D" id="1.10.150.20">
    <property type="entry name" value="5' to 3' exonuclease, C-terminal subdomain"/>
    <property type="match status" value="2"/>
</dbReference>
<dbReference type="InterPro" id="IPR002298">
    <property type="entry name" value="DNA_polymerase_A"/>
</dbReference>
<evidence type="ECO:0000256" key="16">
    <source>
        <dbReference type="RuleBase" id="RU004460"/>
    </source>
</evidence>
<dbReference type="InterPro" id="IPR019760">
    <property type="entry name" value="DNA-dir_DNA_pol_A_CS"/>
</dbReference>
<protein>
    <recommendedName>
        <fullName evidence="3 15">DNA polymerase I</fullName>
        <ecNumber evidence="2 15">2.7.7.7</ecNumber>
    </recommendedName>
</protein>
<name>A0A9D9IQS4_9BACT</name>
<dbReference type="SUPFAM" id="SSF56672">
    <property type="entry name" value="DNA/RNA polymerases"/>
    <property type="match status" value="1"/>
</dbReference>
<evidence type="ECO:0000256" key="6">
    <source>
        <dbReference type="ARBA" id="ARBA00022705"/>
    </source>
</evidence>
<dbReference type="InterPro" id="IPR043502">
    <property type="entry name" value="DNA/RNA_pol_sf"/>
</dbReference>
<dbReference type="NCBIfam" id="TIGR00593">
    <property type="entry name" value="pola"/>
    <property type="match status" value="1"/>
</dbReference>
<reference evidence="19" key="2">
    <citation type="journal article" date="2021" name="PeerJ">
        <title>Extensive microbial diversity within the chicken gut microbiome revealed by metagenomics and culture.</title>
        <authorList>
            <person name="Gilroy R."/>
            <person name="Ravi A."/>
            <person name="Getino M."/>
            <person name="Pursley I."/>
            <person name="Horton D.L."/>
            <person name="Alikhan N.F."/>
            <person name="Baker D."/>
            <person name="Gharbi K."/>
            <person name="Hall N."/>
            <person name="Watson M."/>
            <person name="Adriaenssens E.M."/>
            <person name="Foster-Nyarko E."/>
            <person name="Jarju S."/>
            <person name="Secka A."/>
            <person name="Antonio M."/>
            <person name="Oren A."/>
            <person name="Chaudhuri R.R."/>
            <person name="La Ragione R."/>
            <person name="Hildebrand F."/>
            <person name="Pallen M.J."/>
        </authorList>
    </citation>
    <scope>NUCLEOTIDE SEQUENCE</scope>
    <source>
        <strain evidence="19">6919</strain>
    </source>
</reference>
<dbReference type="Gene3D" id="3.40.50.1010">
    <property type="entry name" value="5'-nuclease"/>
    <property type="match status" value="1"/>
</dbReference>
<dbReference type="GO" id="GO:0008409">
    <property type="term" value="F:5'-3' exonuclease activity"/>
    <property type="evidence" value="ECO:0007669"/>
    <property type="project" value="InterPro"/>
</dbReference>
<dbReference type="CDD" id="cd09859">
    <property type="entry name" value="PIN_53EXO"/>
    <property type="match status" value="1"/>
</dbReference>
<keyword evidence="10" id="KW-0269">Exonuclease</keyword>
<comment type="caution">
    <text evidence="19">The sequence shown here is derived from an EMBL/GenBank/DDBJ whole genome shotgun (WGS) entry which is preliminary data.</text>
</comment>
<dbReference type="SUPFAM" id="SSF88723">
    <property type="entry name" value="PIN domain-like"/>
    <property type="match status" value="1"/>
</dbReference>
<evidence type="ECO:0000256" key="9">
    <source>
        <dbReference type="ARBA" id="ARBA00022801"/>
    </source>
</evidence>
<dbReference type="InterPro" id="IPR036397">
    <property type="entry name" value="RNaseH_sf"/>
</dbReference>
<keyword evidence="9" id="KW-0378">Hydrolase</keyword>
<dbReference type="Gene3D" id="1.20.1060.10">
    <property type="entry name" value="Taq DNA Polymerase, Chain T, domain 4"/>
    <property type="match status" value="1"/>
</dbReference>
<dbReference type="InterPro" id="IPR002421">
    <property type="entry name" value="5-3_exonuclease"/>
</dbReference>
<dbReference type="SUPFAM" id="SSF47807">
    <property type="entry name" value="5' to 3' exonuclease, C-terminal subdomain"/>
    <property type="match status" value="1"/>
</dbReference>
<dbReference type="EC" id="2.7.7.7" evidence="2 15"/>
<evidence type="ECO:0000256" key="5">
    <source>
        <dbReference type="ARBA" id="ARBA00022695"/>
    </source>
</evidence>
<dbReference type="Pfam" id="PF01612">
    <property type="entry name" value="DNA_pol_A_exo1"/>
    <property type="match status" value="1"/>
</dbReference>
<reference evidence="19" key="1">
    <citation type="submission" date="2020-10" db="EMBL/GenBank/DDBJ databases">
        <authorList>
            <person name="Gilroy R."/>
        </authorList>
    </citation>
    <scope>NUCLEOTIDE SEQUENCE</scope>
    <source>
        <strain evidence="19">6919</strain>
    </source>
</reference>
<dbReference type="InterPro" id="IPR018320">
    <property type="entry name" value="DNA_polymerase_1"/>
</dbReference>
<dbReference type="SMART" id="SM00279">
    <property type="entry name" value="HhH2"/>
    <property type="match status" value="1"/>
</dbReference>
<dbReference type="Gene3D" id="3.30.420.10">
    <property type="entry name" value="Ribonuclease H-like superfamily/Ribonuclease H"/>
    <property type="match status" value="1"/>
</dbReference>
<feature type="domain" description="DNA-directed DNA polymerase family A palm" evidence="18">
    <location>
        <begin position="678"/>
        <end position="884"/>
    </location>
</feature>
<keyword evidence="6 16" id="KW-0235">DNA replication</keyword>
<keyword evidence="7" id="KW-0540">Nuclease</keyword>
<dbReference type="PRINTS" id="PR00868">
    <property type="entry name" value="DNAPOLI"/>
</dbReference>
<gene>
    <name evidence="16 19" type="primary">polA</name>
    <name evidence="19" type="ORF">IAB88_02800</name>
</gene>
<evidence type="ECO:0000256" key="7">
    <source>
        <dbReference type="ARBA" id="ARBA00022722"/>
    </source>
</evidence>
<evidence type="ECO:0000313" key="20">
    <source>
        <dbReference type="Proteomes" id="UP000823598"/>
    </source>
</evidence>
<dbReference type="PANTHER" id="PTHR10133:SF27">
    <property type="entry name" value="DNA POLYMERASE NU"/>
    <property type="match status" value="1"/>
</dbReference>
<dbReference type="InterPro" id="IPR002562">
    <property type="entry name" value="3'-5'_exonuclease_dom"/>
</dbReference>
<evidence type="ECO:0000259" key="18">
    <source>
        <dbReference type="SMART" id="SM00482"/>
    </source>
</evidence>
<feature type="domain" description="5'-3' exonuclease" evidence="17">
    <location>
        <begin position="4"/>
        <end position="265"/>
    </location>
</feature>
<dbReference type="InterPro" id="IPR036279">
    <property type="entry name" value="5-3_exonuclease_C_sf"/>
</dbReference>
<dbReference type="EMBL" id="JADIMC010000034">
    <property type="protein sequence ID" value="MBO8475903.1"/>
    <property type="molecule type" value="Genomic_DNA"/>
</dbReference>
<keyword evidence="13 16" id="KW-0234">DNA repair</keyword>
<dbReference type="InterPro" id="IPR012337">
    <property type="entry name" value="RNaseH-like_sf"/>
</dbReference>
<dbReference type="CDD" id="cd08637">
    <property type="entry name" value="DNA_pol_A_pol_I_C"/>
    <property type="match status" value="1"/>
</dbReference>
<dbReference type="Proteomes" id="UP000823598">
    <property type="component" value="Unassembled WGS sequence"/>
</dbReference>
<dbReference type="InterPro" id="IPR029060">
    <property type="entry name" value="PIN-like_dom_sf"/>
</dbReference>
<dbReference type="GO" id="GO:0003677">
    <property type="term" value="F:DNA binding"/>
    <property type="evidence" value="ECO:0007669"/>
    <property type="project" value="UniProtKB-UniRule"/>
</dbReference>
<dbReference type="InterPro" id="IPR020046">
    <property type="entry name" value="5-3_exonucl_a-hlix_arch_N"/>
</dbReference>
<proteinExistence type="inferred from homology"/>
<keyword evidence="8 16" id="KW-0227">DNA damage</keyword>
<evidence type="ECO:0000256" key="12">
    <source>
        <dbReference type="ARBA" id="ARBA00023125"/>
    </source>
</evidence>
<dbReference type="Pfam" id="PF01367">
    <property type="entry name" value="5_3_exonuc"/>
    <property type="match status" value="1"/>
</dbReference>
<evidence type="ECO:0000256" key="10">
    <source>
        <dbReference type="ARBA" id="ARBA00022839"/>
    </source>
</evidence>
<evidence type="ECO:0000256" key="2">
    <source>
        <dbReference type="ARBA" id="ARBA00012417"/>
    </source>
</evidence>
<keyword evidence="4 16" id="KW-0808">Transferase</keyword>
<evidence type="ECO:0000256" key="1">
    <source>
        <dbReference type="ARBA" id="ARBA00007705"/>
    </source>
</evidence>
<keyword evidence="5 16" id="KW-0548">Nucleotidyltransferase</keyword>
<dbReference type="GO" id="GO:0003887">
    <property type="term" value="F:DNA-directed DNA polymerase activity"/>
    <property type="evidence" value="ECO:0007669"/>
    <property type="project" value="UniProtKB-UniRule"/>
</dbReference>
<dbReference type="Pfam" id="PF00476">
    <property type="entry name" value="DNA_pol_A"/>
    <property type="match status" value="1"/>
</dbReference>
<comment type="similarity">
    <text evidence="1 16">Belongs to the DNA polymerase type-A family.</text>
</comment>
<dbReference type="SUPFAM" id="SSF53098">
    <property type="entry name" value="Ribonuclease H-like"/>
    <property type="match status" value="1"/>
</dbReference>
<dbReference type="GO" id="GO:0006302">
    <property type="term" value="P:double-strand break repair"/>
    <property type="evidence" value="ECO:0007669"/>
    <property type="project" value="TreeGrafter"/>
</dbReference>